<gene>
    <name evidence="2" type="ORF">I6U51_05080</name>
</gene>
<dbReference type="Proteomes" id="UP000622687">
    <property type="component" value="Unassembled WGS sequence"/>
</dbReference>
<accession>A0A934HYZ1</accession>
<dbReference type="PANTHER" id="PTHR43155">
    <property type="entry name" value="CYCLIC DI-GMP PHOSPHODIESTERASE PA4108-RELATED"/>
    <property type="match status" value="1"/>
</dbReference>
<dbReference type="Gene3D" id="1.10.3210.10">
    <property type="entry name" value="Hypothetical protein af1432"/>
    <property type="match status" value="1"/>
</dbReference>
<reference evidence="2" key="1">
    <citation type="submission" date="2020-12" db="EMBL/GenBank/DDBJ databases">
        <title>Clostridium thailandense sp. nov., a novel acetogenic bacterium isolated from peat land soil in Thailand.</title>
        <authorList>
            <person name="Chaikitkaew S."/>
            <person name="Birkeland N.K."/>
        </authorList>
    </citation>
    <scope>NUCLEOTIDE SEQUENCE</scope>
    <source>
        <strain evidence="2">DSM 17425</strain>
    </source>
</reference>
<dbReference type="SUPFAM" id="SSF109604">
    <property type="entry name" value="HD-domain/PDEase-like"/>
    <property type="match status" value="1"/>
</dbReference>
<feature type="domain" description="HD-GYP" evidence="1">
    <location>
        <begin position="98"/>
        <end position="293"/>
    </location>
</feature>
<evidence type="ECO:0000313" key="3">
    <source>
        <dbReference type="Proteomes" id="UP000622687"/>
    </source>
</evidence>
<dbReference type="SMART" id="SM00471">
    <property type="entry name" value="HDc"/>
    <property type="match status" value="1"/>
</dbReference>
<dbReference type="PROSITE" id="PS51832">
    <property type="entry name" value="HD_GYP"/>
    <property type="match status" value="1"/>
</dbReference>
<sequence>MIIAEEIKSNGIVLLNERTELTEAMINKLQKIYFYSRVAVYSDQEEVLEFYKNKTVEEIEESFNDLSIDVKAVLSNIEDTIKTNFQEIEEFTRKIKDELRSTRSVIKNIVLVGSGEDAIYRHSVNVTALSAVLGKWLGFSERDINLLSHAAILHDFGKTKISREILDKVTPLTAEDWKKIKSHPGLVYNYLKAVPSLDISILYGVLMHHERLDGSGYPLGIKEDRIHPFAKIIAIADTFDAINSNRVYRESQGPFEALETLQKESLGKLDYVYCKVFIEHVINFLMGESVLLNTNKICTVIGVNVNDISRPLLVDGTDFIDLKQRKDIYIKKLII</sequence>
<dbReference type="AlphaFoldDB" id="A0A934HYZ1"/>
<evidence type="ECO:0000313" key="2">
    <source>
        <dbReference type="EMBL" id="MBI6872081.1"/>
    </source>
</evidence>
<dbReference type="Pfam" id="PF13487">
    <property type="entry name" value="HD_5"/>
    <property type="match status" value="1"/>
</dbReference>
<name>A0A934HYZ1_9CLOT</name>
<protein>
    <submittedName>
        <fullName evidence="2">HD-GYP domain-containing protein</fullName>
    </submittedName>
</protein>
<proteinExistence type="predicted"/>
<dbReference type="PANTHER" id="PTHR43155:SF2">
    <property type="entry name" value="CYCLIC DI-GMP PHOSPHODIESTERASE PA4108"/>
    <property type="match status" value="1"/>
</dbReference>
<dbReference type="InterPro" id="IPR003607">
    <property type="entry name" value="HD/PDEase_dom"/>
</dbReference>
<organism evidence="2 3">
    <name type="scientific">Clostridium aciditolerans</name>
    <dbReference type="NCBI Taxonomy" id="339861"/>
    <lineage>
        <taxon>Bacteria</taxon>
        <taxon>Bacillati</taxon>
        <taxon>Bacillota</taxon>
        <taxon>Clostridia</taxon>
        <taxon>Eubacteriales</taxon>
        <taxon>Clostridiaceae</taxon>
        <taxon>Clostridium</taxon>
    </lineage>
</organism>
<dbReference type="InterPro" id="IPR037522">
    <property type="entry name" value="HD_GYP_dom"/>
</dbReference>
<keyword evidence="3" id="KW-1185">Reference proteome</keyword>
<dbReference type="EMBL" id="JAEEGB010000005">
    <property type="protein sequence ID" value="MBI6872081.1"/>
    <property type="molecule type" value="Genomic_DNA"/>
</dbReference>
<evidence type="ECO:0000259" key="1">
    <source>
        <dbReference type="PROSITE" id="PS51832"/>
    </source>
</evidence>
<comment type="caution">
    <text evidence="2">The sequence shown here is derived from an EMBL/GenBank/DDBJ whole genome shotgun (WGS) entry which is preliminary data.</text>
</comment>
<dbReference type="CDD" id="cd00077">
    <property type="entry name" value="HDc"/>
    <property type="match status" value="1"/>
</dbReference>